<keyword evidence="1 4" id="KW-0378">Hydrolase</keyword>
<evidence type="ECO:0000259" key="5">
    <source>
        <dbReference type="PROSITE" id="PS51635"/>
    </source>
</evidence>
<evidence type="ECO:0000256" key="2">
    <source>
        <dbReference type="ARBA" id="ARBA00022963"/>
    </source>
</evidence>
<dbReference type="RefSeq" id="WP_233052118.1">
    <property type="nucleotide sequence ID" value="NZ_JAIMJA010000005.1"/>
</dbReference>
<dbReference type="PROSITE" id="PS51635">
    <property type="entry name" value="PNPLA"/>
    <property type="match status" value="1"/>
</dbReference>
<dbReference type="EMBL" id="JAIMJA010000005">
    <property type="protein sequence ID" value="MCE2594583.1"/>
    <property type="molecule type" value="Genomic_DNA"/>
</dbReference>
<organism evidence="6 7">
    <name type="scientific">Motilimonas cestriensis</name>
    <dbReference type="NCBI Taxonomy" id="2742685"/>
    <lineage>
        <taxon>Bacteria</taxon>
        <taxon>Pseudomonadati</taxon>
        <taxon>Pseudomonadota</taxon>
        <taxon>Gammaproteobacteria</taxon>
        <taxon>Alteromonadales</taxon>
        <taxon>Alteromonadales genera incertae sedis</taxon>
        <taxon>Motilimonas</taxon>
    </lineage>
</organism>
<protein>
    <submittedName>
        <fullName evidence="6">Patatin-like phospholipase family protein</fullName>
    </submittedName>
</protein>
<feature type="active site" description="Proton acceptor" evidence="4">
    <location>
        <position position="208"/>
    </location>
</feature>
<dbReference type="Pfam" id="PF01734">
    <property type="entry name" value="Patatin"/>
    <property type="match status" value="1"/>
</dbReference>
<sequence length="373" mass="41605">MKTKSCALLLTGGGARAAYQVGVLKAIAELYPRNHHSPFNILCGTSAGGINIAALACYASCFRLGVKKLDFMWRNFRTNQVYQTDMLQLSGKILRNFCASFQADYAYKPGFSLLDNTPLRELLNRYMEFERIDRNILAGAINAAAITASDYTTGDSISFFQSNGNHQPWQRAKRKGVNAILNAEHLLATSAIPLLFPPCQIGQDYYGDGSVHQLSPLSPAIHLGAEKILVISLEQPRIKPNAPRHVPNISEISGHLLDTIFTDTLNSDLERLNRVNSTLALLEQTQQHPMQLKTIESFVIKPSQGFNHIADKHYDALPLSVKLLLRSLGIKKGSQSTLTSYLMFEQNYTRELIQLGYQDCHNQMEALQAFLFD</sequence>
<dbReference type="InterPro" id="IPR002641">
    <property type="entry name" value="PNPLA_dom"/>
</dbReference>
<dbReference type="CDD" id="cd07209">
    <property type="entry name" value="Pat_hypo_Ecoli_Z1214_like"/>
    <property type="match status" value="1"/>
</dbReference>
<dbReference type="Proteomes" id="UP001201273">
    <property type="component" value="Unassembled WGS sequence"/>
</dbReference>
<name>A0ABS8W7Q3_9GAMM</name>
<feature type="active site" description="Nucleophile" evidence="4">
    <location>
        <position position="46"/>
    </location>
</feature>
<keyword evidence="3 4" id="KW-0443">Lipid metabolism</keyword>
<proteinExistence type="predicted"/>
<evidence type="ECO:0000256" key="3">
    <source>
        <dbReference type="ARBA" id="ARBA00023098"/>
    </source>
</evidence>
<dbReference type="Gene3D" id="3.40.1090.10">
    <property type="entry name" value="Cytosolic phospholipase A2 catalytic domain"/>
    <property type="match status" value="1"/>
</dbReference>
<feature type="short sequence motif" description="GXSXG" evidence="4">
    <location>
        <begin position="44"/>
        <end position="48"/>
    </location>
</feature>
<evidence type="ECO:0000313" key="6">
    <source>
        <dbReference type="EMBL" id="MCE2594583.1"/>
    </source>
</evidence>
<accession>A0ABS8W7Q3</accession>
<keyword evidence="2 4" id="KW-0442">Lipid degradation</keyword>
<feature type="domain" description="PNPLA" evidence="5">
    <location>
        <begin position="8"/>
        <end position="221"/>
    </location>
</feature>
<evidence type="ECO:0000256" key="1">
    <source>
        <dbReference type="ARBA" id="ARBA00022801"/>
    </source>
</evidence>
<dbReference type="InterPro" id="IPR016035">
    <property type="entry name" value="Acyl_Trfase/lysoPLipase"/>
</dbReference>
<comment type="caution">
    <text evidence="4">Lacks conserved residue(s) required for the propagation of feature annotation.</text>
</comment>
<evidence type="ECO:0000256" key="4">
    <source>
        <dbReference type="PROSITE-ProRule" id="PRU01161"/>
    </source>
</evidence>
<keyword evidence="7" id="KW-1185">Reference proteome</keyword>
<dbReference type="PANTHER" id="PTHR14226">
    <property type="entry name" value="NEUROPATHY TARGET ESTERASE/SWISS CHEESE D.MELANOGASTER"/>
    <property type="match status" value="1"/>
</dbReference>
<dbReference type="InterPro" id="IPR050301">
    <property type="entry name" value="NTE"/>
</dbReference>
<reference evidence="6 7" key="1">
    <citation type="journal article" date="2022" name="Environ. Microbiol. Rep.">
        <title>Eco-phylogenetic analyses reveal divergent evolution of vitamin B12 metabolism in the marine bacterial family 'Psychromonadaceae'.</title>
        <authorList>
            <person name="Jin X."/>
            <person name="Yang Y."/>
            <person name="Cao H."/>
            <person name="Gao B."/>
            <person name="Zhao Z."/>
        </authorList>
    </citation>
    <scope>NUCLEOTIDE SEQUENCE [LARGE SCALE GENOMIC DNA]</scope>
    <source>
        <strain evidence="6 7">MKS20</strain>
    </source>
</reference>
<dbReference type="SUPFAM" id="SSF52151">
    <property type="entry name" value="FabD/lysophospholipase-like"/>
    <property type="match status" value="1"/>
</dbReference>
<evidence type="ECO:0000313" key="7">
    <source>
        <dbReference type="Proteomes" id="UP001201273"/>
    </source>
</evidence>
<gene>
    <name evidence="6" type="ORF">K6Y31_07120</name>
</gene>
<dbReference type="PANTHER" id="PTHR14226:SF57">
    <property type="entry name" value="BLR7027 PROTEIN"/>
    <property type="match status" value="1"/>
</dbReference>
<comment type="caution">
    <text evidence="6">The sequence shown here is derived from an EMBL/GenBank/DDBJ whole genome shotgun (WGS) entry which is preliminary data.</text>
</comment>